<feature type="domain" description="YokE-like PH" evidence="2">
    <location>
        <begin position="56"/>
        <end position="131"/>
    </location>
</feature>
<comment type="caution">
    <text evidence="3">The sequence shown here is derived from an EMBL/GenBank/DDBJ whole genome shotgun (WGS) entry which is preliminary data.</text>
</comment>
<evidence type="ECO:0000259" key="2">
    <source>
        <dbReference type="Pfam" id="PF14470"/>
    </source>
</evidence>
<dbReference type="Proteomes" id="UP000293952">
    <property type="component" value="Unassembled WGS sequence"/>
</dbReference>
<dbReference type="EMBL" id="SETE01000004">
    <property type="protein sequence ID" value="RYM33409.1"/>
    <property type="molecule type" value="Genomic_DNA"/>
</dbReference>
<dbReference type="InterPro" id="IPR039519">
    <property type="entry name" value="YokE-like_PH"/>
</dbReference>
<dbReference type="OrthoDB" id="1143019at2"/>
<proteinExistence type="predicted"/>
<evidence type="ECO:0000313" key="4">
    <source>
        <dbReference type="Proteomes" id="UP000293952"/>
    </source>
</evidence>
<evidence type="ECO:0000313" key="3">
    <source>
        <dbReference type="EMBL" id="RYM33409.1"/>
    </source>
</evidence>
<sequence>MYCSKCGGEINEEANFCSNCGQKVGGSDASNNKVNAIEFETLSFSSRFILGGSLFTPDRVIITSKELIYRKRNSHFIGVDEIAIPFKRISSIEIDRRLISTSIIVYTMGNEVVKLKNFSIGDAKKIREVLNQRLNN</sequence>
<keyword evidence="4" id="KW-1185">Reference proteome</keyword>
<accession>A0A4Q4KNA8</accession>
<gene>
    <name evidence="3" type="ORF">ERX46_10740</name>
</gene>
<name>A0A4Q4KNA8_9FLAO</name>
<dbReference type="InterPro" id="IPR026870">
    <property type="entry name" value="Zinc_ribbon_dom"/>
</dbReference>
<dbReference type="Pfam" id="PF14470">
    <property type="entry name" value="bPH_3"/>
    <property type="match status" value="1"/>
</dbReference>
<dbReference type="Pfam" id="PF13240">
    <property type="entry name" value="Zn_Ribbon_1"/>
    <property type="match status" value="1"/>
</dbReference>
<dbReference type="RefSeq" id="WP_130093869.1">
    <property type="nucleotide sequence ID" value="NZ_SETE01000004.1"/>
</dbReference>
<organism evidence="3 4">
    <name type="scientific">Brumimicrobium glaciale</name>
    <dbReference type="NCBI Taxonomy" id="200475"/>
    <lineage>
        <taxon>Bacteria</taxon>
        <taxon>Pseudomonadati</taxon>
        <taxon>Bacteroidota</taxon>
        <taxon>Flavobacteriia</taxon>
        <taxon>Flavobacteriales</taxon>
        <taxon>Crocinitomicaceae</taxon>
        <taxon>Brumimicrobium</taxon>
    </lineage>
</organism>
<dbReference type="AlphaFoldDB" id="A0A4Q4KNA8"/>
<feature type="domain" description="Zinc-ribbon" evidence="1">
    <location>
        <begin position="2"/>
        <end position="24"/>
    </location>
</feature>
<reference evidence="3 4" key="1">
    <citation type="submission" date="2019-02" db="EMBL/GenBank/DDBJ databases">
        <title>Genome sequence of the sea-ice species Brumimicrobium glaciale.</title>
        <authorList>
            <person name="Bowman J.P."/>
        </authorList>
    </citation>
    <scope>NUCLEOTIDE SEQUENCE [LARGE SCALE GENOMIC DNA]</scope>
    <source>
        <strain evidence="3 4">IC156</strain>
    </source>
</reference>
<evidence type="ECO:0000259" key="1">
    <source>
        <dbReference type="Pfam" id="PF13240"/>
    </source>
</evidence>
<protein>
    <submittedName>
        <fullName evidence="3">Zinc-ribbon domain-containing protein</fullName>
    </submittedName>
</protein>